<dbReference type="OrthoDB" id="2942695at2"/>
<comment type="caution">
    <text evidence="1">The sequence shown here is derived from an EMBL/GenBank/DDBJ whole genome shotgun (WGS) entry which is preliminary data.</text>
</comment>
<dbReference type="Proteomes" id="UP000322524">
    <property type="component" value="Unassembled WGS sequence"/>
</dbReference>
<dbReference type="AlphaFoldDB" id="A0A5D4T210"/>
<sequence length="124" mass="14947">MIELRNALKPLLTLHYPKVYYQKVPDIIIYPHVVYDLPTSFVDEDIEVFNLDVDIYDNNLDTTSIEEISDKFWRGLDKARYLDENIQFTIYRENRLPPINTDTNINQRKLIFQLRYFDRRSSNV</sequence>
<proteinExistence type="predicted"/>
<dbReference type="EMBL" id="VTEV01000003">
    <property type="protein sequence ID" value="TYS68658.1"/>
    <property type="molecule type" value="Genomic_DNA"/>
</dbReference>
<evidence type="ECO:0000313" key="1">
    <source>
        <dbReference type="EMBL" id="TYS68658.1"/>
    </source>
</evidence>
<evidence type="ECO:0008006" key="3">
    <source>
        <dbReference type="Google" id="ProtNLM"/>
    </source>
</evidence>
<name>A0A5D4T210_9BACI</name>
<evidence type="ECO:0000313" key="2">
    <source>
        <dbReference type="Proteomes" id="UP000322524"/>
    </source>
</evidence>
<reference evidence="1 2" key="1">
    <citation type="submission" date="2019-08" db="EMBL/GenBank/DDBJ databases">
        <title>Bacillus genomes from the desert of Cuatro Cienegas, Coahuila.</title>
        <authorList>
            <person name="Olmedo-Alvarez G."/>
        </authorList>
    </citation>
    <scope>NUCLEOTIDE SEQUENCE [LARGE SCALE GENOMIC DNA]</scope>
    <source>
        <strain evidence="1 2">CH28_1T</strain>
    </source>
</reference>
<protein>
    <recommendedName>
        <fullName evidence="3">DUF3168 domain-containing protein</fullName>
    </recommendedName>
</protein>
<organism evidence="1 2">
    <name type="scientific">Sutcliffiella horikoshii</name>
    <dbReference type="NCBI Taxonomy" id="79883"/>
    <lineage>
        <taxon>Bacteria</taxon>
        <taxon>Bacillati</taxon>
        <taxon>Bacillota</taxon>
        <taxon>Bacilli</taxon>
        <taxon>Bacillales</taxon>
        <taxon>Bacillaceae</taxon>
        <taxon>Sutcliffiella</taxon>
    </lineage>
</organism>
<accession>A0A5D4T210</accession>
<dbReference type="RefSeq" id="WP_148987525.1">
    <property type="nucleotide sequence ID" value="NZ_VTEV01000003.1"/>
</dbReference>
<gene>
    <name evidence="1" type="ORF">FZC76_06845</name>
</gene>